<dbReference type="InterPro" id="IPR000595">
    <property type="entry name" value="cNMP-bd_dom"/>
</dbReference>
<dbReference type="SMART" id="SM00100">
    <property type="entry name" value="cNMP"/>
    <property type="match status" value="1"/>
</dbReference>
<dbReference type="InterPro" id="IPR050397">
    <property type="entry name" value="Env_Response_Regulators"/>
</dbReference>
<dbReference type="PANTHER" id="PTHR24567">
    <property type="entry name" value="CRP FAMILY TRANSCRIPTIONAL REGULATORY PROTEIN"/>
    <property type="match status" value="1"/>
</dbReference>
<accession>A0ABV4QVY6</accession>
<dbReference type="Proteomes" id="UP001569904">
    <property type="component" value="Unassembled WGS sequence"/>
</dbReference>
<comment type="caution">
    <text evidence="2">The sequence shown here is derived from an EMBL/GenBank/DDBJ whole genome shotgun (WGS) entry which is preliminary data.</text>
</comment>
<feature type="domain" description="Cyclic nucleotide-binding" evidence="1">
    <location>
        <begin position="29"/>
        <end position="98"/>
    </location>
</feature>
<organism evidence="2 3">
    <name type="scientific">Actinomadura chokoriensis</name>
    <dbReference type="NCBI Taxonomy" id="454156"/>
    <lineage>
        <taxon>Bacteria</taxon>
        <taxon>Bacillati</taxon>
        <taxon>Actinomycetota</taxon>
        <taxon>Actinomycetes</taxon>
        <taxon>Streptosporangiales</taxon>
        <taxon>Thermomonosporaceae</taxon>
        <taxon>Actinomadura</taxon>
    </lineage>
</organism>
<dbReference type="EMBL" id="JAXCEH010000007">
    <property type="protein sequence ID" value="MFA1554770.1"/>
    <property type="molecule type" value="Genomic_DNA"/>
</dbReference>
<dbReference type="RefSeq" id="WP_371941324.1">
    <property type="nucleotide sequence ID" value="NZ_JAXCEH010000007.1"/>
</dbReference>
<dbReference type="InterPro" id="IPR018490">
    <property type="entry name" value="cNMP-bd_dom_sf"/>
</dbReference>
<dbReference type="Gene3D" id="2.60.120.10">
    <property type="entry name" value="Jelly Rolls"/>
    <property type="match status" value="1"/>
</dbReference>
<dbReference type="PROSITE" id="PS50042">
    <property type="entry name" value="CNMP_BINDING_3"/>
    <property type="match status" value="1"/>
</dbReference>
<name>A0ABV4QVY6_9ACTN</name>
<keyword evidence="3" id="KW-1185">Reference proteome</keyword>
<sequence length="173" mass="19155">MGGRENFDRTIGGEPVKTITAADLAREAFLRGMRSADLARLATTARAAEIAAGRRIIAESEPAERFWLIQDGSVVLDLRVPERGPVVVDTFGPGSVLGWSWLFRPYRWRFGATALTDVRAIEFDGRLIRTLCAVDPALGYELTRRFTELVVDRLQAAQMRLLESACPEPAPQP</sequence>
<dbReference type="InterPro" id="IPR014710">
    <property type="entry name" value="RmlC-like_jellyroll"/>
</dbReference>
<evidence type="ECO:0000259" key="1">
    <source>
        <dbReference type="PROSITE" id="PS50042"/>
    </source>
</evidence>
<dbReference type="PANTHER" id="PTHR24567:SF74">
    <property type="entry name" value="HTH-TYPE TRANSCRIPTIONAL REGULATOR ARCR"/>
    <property type="match status" value="1"/>
</dbReference>
<reference evidence="2 3" key="1">
    <citation type="submission" date="2023-11" db="EMBL/GenBank/DDBJ databases">
        <title>Actinomadura monticuli sp. nov., isolated from volcanic ash.</title>
        <authorList>
            <person name="Lee S.D."/>
            <person name="Yang H."/>
            <person name="Kim I.S."/>
        </authorList>
    </citation>
    <scope>NUCLEOTIDE SEQUENCE [LARGE SCALE GENOMIC DNA]</scope>
    <source>
        <strain evidence="2 3">DSM 45346</strain>
    </source>
</reference>
<proteinExistence type="predicted"/>
<dbReference type="Pfam" id="PF00027">
    <property type="entry name" value="cNMP_binding"/>
    <property type="match status" value="1"/>
</dbReference>
<protein>
    <submittedName>
        <fullName evidence="2">Cyclic nucleotide-binding domain-containing protein</fullName>
    </submittedName>
</protein>
<dbReference type="CDD" id="cd00038">
    <property type="entry name" value="CAP_ED"/>
    <property type="match status" value="1"/>
</dbReference>
<evidence type="ECO:0000313" key="3">
    <source>
        <dbReference type="Proteomes" id="UP001569904"/>
    </source>
</evidence>
<evidence type="ECO:0000313" key="2">
    <source>
        <dbReference type="EMBL" id="MFA1554770.1"/>
    </source>
</evidence>
<dbReference type="SUPFAM" id="SSF51206">
    <property type="entry name" value="cAMP-binding domain-like"/>
    <property type="match status" value="1"/>
</dbReference>
<gene>
    <name evidence="2" type="ORF">SM436_13850</name>
</gene>